<dbReference type="Proteomes" id="UP000827872">
    <property type="component" value="Linkage Group LG06"/>
</dbReference>
<keyword evidence="2" id="KW-1185">Reference proteome</keyword>
<dbReference type="EMBL" id="CM037619">
    <property type="protein sequence ID" value="KAH8006615.1"/>
    <property type="molecule type" value="Genomic_DNA"/>
</dbReference>
<organism evidence="1 2">
    <name type="scientific">Sphaerodactylus townsendi</name>
    <dbReference type="NCBI Taxonomy" id="933632"/>
    <lineage>
        <taxon>Eukaryota</taxon>
        <taxon>Metazoa</taxon>
        <taxon>Chordata</taxon>
        <taxon>Craniata</taxon>
        <taxon>Vertebrata</taxon>
        <taxon>Euteleostomi</taxon>
        <taxon>Lepidosauria</taxon>
        <taxon>Squamata</taxon>
        <taxon>Bifurcata</taxon>
        <taxon>Gekkota</taxon>
        <taxon>Sphaerodactylidae</taxon>
        <taxon>Sphaerodactylus</taxon>
    </lineage>
</organism>
<name>A0ACB8FNR9_9SAUR</name>
<evidence type="ECO:0000313" key="2">
    <source>
        <dbReference type="Proteomes" id="UP000827872"/>
    </source>
</evidence>
<evidence type="ECO:0000313" key="1">
    <source>
        <dbReference type="EMBL" id="KAH8006615.1"/>
    </source>
</evidence>
<proteinExistence type="predicted"/>
<reference evidence="1" key="1">
    <citation type="submission" date="2021-08" db="EMBL/GenBank/DDBJ databases">
        <title>The first chromosome-level gecko genome reveals the dynamic sex chromosomes of Neotropical dwarf geckos (Sphaerodactylidae: Sphaerodactylus).</title>
        <authorList>
            <person name="Pinto B.J."/>
            <person name="Keating S.E."/>
            <person name="Gamble T."/>
        </authorList>
    </citation>
    <scope>NUCLEOTIDE SEQUENCE</scope>
    <source>
        <strain evidence="1">TG3544</strain>
    </source>
</reference>
<sequence>MARSQNAKDFGHGSFPSVPGEHLQKNANQRHELKYEALIGKPSTVTYRYAEHIIKQQIESRGWMSPLHHLYAIGDINPMADVYGYKPPTIVTFGQSQAEVNVDSAMASDTQGRNAPSLVDASYVVSDVNDAVEL</sequence>
<accession>A0ACB8FNR9</accession>
<gene>
    <name evidence="1" type="ORF">K3G42_009665</name>
</gene>
<protein>
    <submittedName>
        <fullName evidence="1">Uncharacterized protein</fullName>
    </submittedName>
</protein>
<comment type="caution">
    <text evidence="1">The sequence shown here is derived from an EMBL/GenBank/DDBJ whole genome shotgun (WGS) entry which is preliminary data.</text>
</comment>